<keyword evidence="2" id="KW-0012">Acyltransferase</keyword>
<reference evidence="4" key="1">
    <citation type="journal article" date="2014" name="Int. J. Syst. Evol. Microbiol.">
        <title>Complete genome sequence of Corynebacterium casei LMG S-19264T (=DSM 44701T), isolated from a smear-ripened cheese.</title>
        <authorList>
            <consortium name="US DOE Joint Genome Institute (JGI-PGF)"/>
            <person name="Walter F."/>
            <person name="Albersmeier A."/>
            <person name="Kalinowski J."/>
            <person name="Ruckert C."/>
        </authorList>
    </citation>
    <scope>NUCLEOTIDE SEQUENCE</scope>
    <source>
        <strain evidence="4">CGMCC 1.16012</strain>
    </source>
</reference>
<evidence type="ECO:0000256" key="2">
    <source>
        <dbReference type="ARBA" id="ARBA00023315"/>
    </source>
</evidence>
<dbReference type="SUPFAM" id="SSF55729">
    <property type="entry name" value="Acyl-CoA N-acyltransferases (Nat)"/>
    <property type="match status" value="1"/>
</dbReference>
<dbReference type="Proteomes" id="UP000606730">
    <property type="component" value="Unassembled WGS sequence"/>
</dbReference>
<evidence type="ECO:0000313" key="5">
    <source>
        <dbReference type="Proteomes" id="UP000606730"/>
    </source>
</evidence>
<dbReference type="PANTHER" id="PTHR43877">
    <property type="entry name" value="AMINOALKYLPHOSPHONATE N-ACETYLTRANSFERASE-RELATED-RELATED"/>
    <property type="match status" value="1"/>
</dbReference>
<dbReference type="InterPro" id="IPR000182">
    <property type="entry name" value="GNAT_dom"/>
</dbReference>
<dbReference type="EMBL" id="BMKN01000001">
    <property type="protein sequence ID" value="GGE39003.1"/>
    <property type="molecule type" value="Genomic_DNA"/>
</dbReference>
<proteinExistence type="predicted"/>
<sequence>MKSLKFRKATVADVVPLSGLIQRTIRVSNANDYDQKSIDMLCAIFEPKPLTERIENEAILLCFGGANLVGTVGLKGNFLRSLFVDPSFQGQGLGKALTARIEEEARQKAIPVIMLHSSLTAREFYAALGYEVVELQSYPEGPFVLMRKPLNVRP</sequence>
<evidence type="ECO:0000313" key="4">
    <source>
        <dbReference type="EMBL" id="GGE39003.1"/>
    </source>
</evidence>
<dbReference type="PANTHER" id="PTHR43877:SF1">
    <property type="entry name" value="ACETYLTRANSFERASE"/>
    <property type="match status" value="1"/>
</dbReference>
<gene>
    <name evidence="4" type="ORF">GCM10011517_03460</name>
</gene>
<dbReference type="CDD" id="cd04301">
    <property type="entry name" value="NAT_SF"/>
    <property type="match status" value="1"/>
</dbReference>
<dbReference type="PROSITE" id="PS51186">
    <property type="entry name" value="GNAT"/>
    <property type="match status" value="1"/>
</dbReference>
<dbReference type="InterPro" id="IPR016181">
    <property type="entry name" value="Acyl_CoA_acyltransferase"/>
</dbReference>
<dbReference type="GO" id="GO:0016747">
    <property type="term" value="F:acyltransferase activity, transferring groups other than amino-acyl groups"/>
    <property type="evidence" value="ECO:0007669"/>
    <property type="project" value="InterPro"/>
</dbReference>
<dbReference type="InterPro" id="IPR050832">
    <property type="entry name" value="Bact_Acetyltransf"/>
</dbReference>
<protein>
    <submittedName>
        <fullName evidence="4">GNAT family acetyltransferase</fullName>
    </submittedName>
</protein>
<dbReference type="Pfam" id="PF13673">
    <property type="entry name" value="Acetyltransf_10"/>
    <property type="match status" value="1"/>
</dbReference>
<dbReference type="AlphaFoldDB" id="A0A917EH46"/>
<feature type="domain" description="N-acetyltransferase" evidence="3">
    <location>
        <begin position="4"/>
        <end position="151"/>
    </location>
</feature>
<evidence type="ECO:0000259" key="3">
    <source>
        <dbReference type="PROSITE" id="PS51186"/>
    </source>
</evidence>
<keyword evidence="1" id="KW-0808">Transferase</keyword>
<accession>A0A917EH46</accession>
<name>A0A917EH46_9RHOB</name>
<dbReference type="Gene3D" id="3.40.630.30">
    <property type="match status" value="1"/>
</dbReference>
<evidence type="ECO:0000256" key="1">
    <source>
        <dbReference type="ARBA" id="ARBA00022679"/>
    </source>
</evidence>
<comment type="caution">
    <text evidence="4">The sequence shown here is derived from an EMBL/GenBank/DDBJ whole genome shotgun (WGS) entry which is preliminary data.</text>
</comment>
<keyword evidence="5" id="KW-1185">Reference proteome</keyword>
<reference evidence="4" key="2">
    <citation type="submission" date="2020-09" db="EMBL/GenBank/DDBJ databases">
        <authorList>
            <person name="Sun Q."/>
            <person name="Zhou Y."/>
        </authorList>
    </citation>
    <scope>NUCLEOTIDE SEQUENCE</scope>
    <source>
        <strain evidence="4">CGMCC 1.16012</strain>
    </source>
</reference>
<organism evidence="4 5">
    <name type="scientific">Actibacterium pelagium</name>
    <dbReference type="NCBI Taxonomy" id="2029103"/>
    <lineage>
        <taxon>Bacteria</taxon>
        <taxon>Pseudomonadati</taxon>
        <taxon>Pseudomonadota</taxon>
        <taxon>Alphaproteobacteria</taxon>
        <taxon>Rhodobacterales</taxon>
        <taxon>Roseobacteraceae</taxon>
        <taxon>Actibacterium</taxon>
    </lineage>
</organism>
<dbReference type="RefSeq" id="WP_229666085.1">
    <property type="nucleotide sequence ID" value="NZ_BMKN01000001.1"/>
</dbReference>